<evidence type="ECO:0000313" key="4">
    <source>
        <dbReference type="Proteomes" id="UP000620156"/>
    </source>
</evidence>
<dbReference type="RefSeq" id="WP_373296278.1">
    <property type="nucleotide sequence ID" value="NZ_BMQK01000003.1"/>
</dbReference>
<evidence type="ECO:0000256" key="2">
    <source>
        <dbReference type="SAM" id="Phobius"/>
    </source>
</evidence>
<dbReference type="AlphaFoldDB" id="A0A918EQG5"/>
<protein>
    <recommendedName>
        <fullName evidence="5">CDP-alcohol phosphatidyltransferase</fullName>
    </recommendedName>
</protein>
<dbReference type="EMBL" id="BMQK01000003">
    <property type="protein sequence ID" value="GGQ49863.1"/>
    <property type="molecule type" value="Genomic_DNA"/>
</dbReference>
<feature type="transmembrane region" description="Helical" evidence="2">
    <location>
        <begin position="49"/>
        <end position="68"/>
    </location>
</feature>
<organism evidence="3 4">
    <name type="scientific">Streptomyces ruber</name>
    <dbReference type="NCBI Taxonomy" id="83378"/>
    <lineage>
        <taxon>Bacteria</taxon>
        <taxon>Bacillati</taxon>
        <taxon>Actinomycetota</taxon>
        <taxon>Actinomycetes</taxon>
        <taxon>Kitasatosporales</taxon>
        <taxon>Streptomycetaceae</taxon>
        <taxon>Streptomyces</taxon>
    </lineage>
</organism>
<feature type="compositionally biased region" description="Low complexity" evidence="1">
    <location>
        <begin position="19"/>
        <end position="36"/>
    </location>
</feature>
<dbReference type="Gene3D" id="3.40.720.10">
    <property type="entry name" value="Alkaline Phosphatase, subunit A"/>
    <property type="match status" value="1"/>
</dbReference>
<reference evidence="3" key="2">
    <citation type="submission" date="2020-09" db="EMBL/GenBank/DDBJ databases">
        <authorList>
            <person name="Sun Q."/>
            <person name="Ohkuma M."/>
        </authorList>
    </citation>
    <scope>NUCLEOTIDE SEQUENCE</scope>
    <source>
        <strain evidence="3">JCM 3131</strain>
    </source>
</reference>
<evidence type="ECO:0000256" key="1">
    <source>
        <dbReference type="SAM" id="MobiDB-lite"/>
    </source>
</evidence>
<comment type="caution">
    <text evidence="3">The sequence shown here is derived from an EMBL/GenBank/DDBJ whole genome shotgun (WGS) entry which is preliminary data.</text>
</comment>
<feature type="transmembrane region" description="Helical" evidence="2">
    <location>
        <begin position="198"/>
        <end position="218"/>
    </location>
</feature>
<dbReference type="Proteomes" id="UP000620156">
    <property type="component" value="Unassembled WGS sequence"/>
</dbReference>
<evidence type="ECO:0008006" key="5">
    <source>
        <dbReference type="Google" id="ProtNLM"/>
    </source>
</evidence>
<keyword evidence="2" id="KW-0812">Transmembrane</keyword>
<dbReference type="SUPFAM" id="SSF53649">
    <property type="entry name" value="Alkaline phosphatase-like"/>
    <property type="match status" value="1"/>
</dbReference>
<sequence length="586" mass="62776">MSLFTRIRHLPVPGRAPTDEAPGPDAATATATAPAPRGLRAGHPDAARVLARAVSVLAAAVVLFALLMPASAEYFTPGQFLRLPVEAILGAALLIVLPGRPRPPVAVAMGVGLALLVVLKLLDIGFNQFLGREFDLVLDWGLLDDALSYLEDTAGRTGALGAAAGAVVLVLLLLVGLTLAVLRLAALMVRSKERATRAVITAGTVWITCAALGLQLLGSTPVASRNTFGLVEARGKRVAAALRDEAAFAKEVRKDAFADVPPGELLTGLRGKDVIFAFVESYGRGAIDDGAIAPGVRASLDEDTETLRAAGYAAKSGWLTSATYGGGSWLGHSTFLTGLWIDNQSRYRTVTSGDRLSIVGAFARTGAWRTVGVMPGVQKNWPEGRFYGFDRVYDSRDLGYRGPKFSWSTMPDQYALSAFERLEHGRKQDKPLMSQLILTSSHQPWAPVPKLIGWDEVGDGSVYDGIEKAGKKPADVFYDDAAVKREYGRSVQYSVRSLVSYVERYGSDDTVLVLLGDHQPLARVSGNGASHDVPVSVVAHDPEVLDRIADWDWADGLTPGKDTPVWRMDAFRDRFLTAYGPRPGTG</sequence>
<keyword evidence="2" id="KW-1133">Transmembrane helix</keyword>
<dbReference type="InterPro" id="IPR017850">
    <property type="entry name" value="Alkaline_phosphatase_core_sf"/>
</dbReference>
<accession>A0A918EQG5</accession>
<feature type="region of interest" description="Disordered" evidence="1">
    <location>
        <begin position="12"/>
        <end position="38"/>
    </location>
</feature>
<feature type="transmembrane region" description="Helical" evidence="2">
    <location>
        <begin position="104"/>
        <end position="122"/>
    </location>
</feature>
<feature type="transmembrane region" description="Helical" evidence="2">
    <location>
        <begin position="159"/>
        <end position="186"/>
    </location>
</feature>
<keyword evidence="2" id="KW-0472">Membrane</keyword>
<keyword evidence="4" id="KW-1185">Reference proteome</keyword>
<gene>
    <name evidence="3" type="ORF">GCM10010145_18520</name>
</gene>
<reference evidence="3" key="1">
    <citation type="journal article" date="2014" name="Int. J. Syst. Evol. Microbiol.">
        <title>Complete genome sequence of Corynebacterium casei LMG S-19264T (=DSM 44701T), isolated from a smear-ripened cheese.</title>
        <authorList>
            <consortium name="US DOE Joint Genome Institute (JGI-PGF)"/>
            <person name="Walter F."/>
            <person name="Albersmeier A."/>
            <person name="Kalinowski J."/>
            <person name="Ruckert C."/>
        </authorList>
    </citation>
    <scope>NUCLEOTIDE SEQUENCE</scope>
    <source>
        <strain evidence="3">JCM 3131</strain>
    </source>
</reference>
<feature type="transmembrane region" description="Helical" evidence="2">
    <location>
        <begin position="80"/>
        <end position="97"/>
    </location>
</feature>
<name>A0A918EQG5_9ACTN</name>
<evidence type="ECO:0000313" key="3">
    <source>
        <dbReference type="EMBL" id="GGQ49863.1"/>
    </source>
</evidence>
<proteinExistence type="predicted"/>